<sequence>MKRCLPQNAVCAACGKFTRAGAAMAPALEEAGVGIGRSLLQVDFTADDGQYVTSTFNQELDCQLVRRYALSLA</sequence>
<organism evidence="1 2">
    <name type="scientific">Stenotrophomonas terrae</name>
    <dbReference type="NCBI Taxonomy" id="405446"/>
    <lineage>
        <taxon>Bacteria</taxon>
        <taxon>Pseudomonadati</taxon>
        <taxon>Pseudomonadota</taxon>
        <taxon>Gammaproteobacteria</taxon>
        <taxon>Lysobacterales</taxon>
        <taxon>Lysobacteraceae</taxon>
        <taxon>Stenotrophomonas</taxon>
    </lineage>
</organism>
<gene>
    <name evidence="1" type="ORF">ABB27_15535</name>
</gene>
<dbReference type="Proteomes" id="UP000051863">
    <property type="component" value="Unassembled WGS sequence"/>
</dbReference>
<reference evidence="1 2" key="1">
    <citation type="submission" date="2015-05" db="EMBL/GenBank/DDBJ databases">
        <title>Genome sequencing and analysis of members of genus Stenotrophomonas.</title>
        <authorList>
            <person name="Patil P.P."/>
            <person name="Midha S."/>
            <person name="Patil P.B."/>
        </authorList>
    </citation>
    <scope>NUCLEOTIDE SEQUENCE [LARGE SCALE GENOMIC DNA]</scope>
    <source>
        <strain evidence="1 2">DSM 18941</strain>
    </source>
</reference>
<dbReference type="AlphaFoldDB" id="A0A0R0CID8"/>
<comment type="caution">
    <text evidence="1">The sequence shown here is derived from an EMBL/GenBank/DDBJ whole genome shotgun (WGS) entry which is preliminary data.</text>
</comment>
<dbReference type="PATRIC" id="fig|405446.3.peg.2862"/>
<proteinExistence type="predicted"/>
<name>A0A0R0CID8_9GAMM</name>
<accession>A0A0R0CID8</accession>
<dbReference type="EMBL" id="LDJJ01000055">
    <property type="protein sequence ID" value="KRG65412.1"/>
    <property type="molecule type" value="Genomic_DNA"/>
</dbReference>
<evidence type="ECO:0000313" key="1">
    <source>
        <dbReference type="EMBL" id="KRG65412.1"/>
    </source>
</evidence>
<evidence type="ECO:0000313" key="2">
    <source>
        <dbReference type="Proteomes" id="UP000051863"/>
    </source>
</evidence>
<keyword evidence="2" id="KW-1185">Reference proteome</keyword>
<protein>
    <submittedName>
        <fullName evidence="1">Uncharacterized protein</fullName>
    </submittedName>
</protein>